<name>A0ABT0NT46_9ACTN</name>
<protein>
    <submittedName>
        <fullName evidence="2">RidA family protein</fullName>
    </submittedName>
</protein>
<gene>
    <name evidence="2" type="ORF">M4438_12485</name>
</gene>
<dbReference type="PANTHER" id="PTHR11803">
    <property type="entry name" value="2-IMINOBUTANOATE/2-IMINOPROPANOATE DEAMINASE RIDA"/>
    <property type="match status" value="1"/>
</dbReference>
<dbReference type="Pfam" id="PF01042">
    <property type="entry name" value="Ribonuc_L-PSP"/>
    <property type="match status" value="1"/>
</dbReference>
<dbReference type="InterPro" id="IPR006175">
    <property type="entry name" value="YjgF/YER057c/UK114"/>
</dbReference>
<evidence type="ECO:0000313" key="3">
    <source>
        <dbReference type="Proteomes" id="UP001202052"/>
    </source>
</evidence>
<accession>A0ABT0NT46</accession>
<comment type="similarity">
    <text evidence="1">Belongs to the RutC family.</text>
</comment>
<keyword evidence="3" id="KW-1185">Reference proteome</keyword>
<evidence type="ECO:0000256" key="1">
    <source>
        <dbReference type="ARBA" id="ARBA00010552"/>
    </source>
</evidence>
<sequence>MSDASGAPQRVRVTADPDWYAPAGIALGIRVGDFVFTSGQGPIDEHGATVGKGDFEAQARQALANLALVLKNAGSGLDQVVKATVFVTDIARHQDAFARLRAEYFVPHTFAESFVQVASLADPDWLIEIEAVAVAG</sequence>
<dbReference type="Proteomes" id="UP001202052">
    <property type="component" value="Unassembled WGS sequence"/>
</dbReference>
<dbReference type="Gene3D" id="3.30.1330.40">
    <property type="entry name" value="RutC-like"/>
    <property type="match status" value="1"/>
</dbReference>
<organism evidence="2 3">
    <name type="scientific">Streptomyces lavenduligriseus</name>
    <dbReference type="NCBI Taxonomy" id="67315"/>
    <lineage>
        <taxon>Bacteria</taxon>
        <taxon>Bacillati</taxon>
        <taxon>Actinomycetota</taxon>
        <taxon>Actinomycetes</taxon>
        <taxon>Kitasatosporales</taxon>
        <taxon>Streptomycetaceae</taxon>
        <taxon>Streptomyces</taxon>
    </lineage>
</organism>
<dbReference type="PANTHER" id="PTHR11803:SF58">
    <property type="entry name" value="PROTEIN HMF1-RELATED"/>
    <property type="match status" value="1"/>
</dbReference>
<comment type="caution">
    <text evidence="2">The sequence shown here is derived from an EMBL/GenBank/DDBJ whole genome shotgun (WGS) entry which is preliminary data.</text>
</comment>
<dbReference type="EMBL" id="JAMCCK010000018">
    <property type="protein sequence ID" value="MCL3994331.1"/>
    <property type="molecule type" value="Genomic_DNA"/>
</dbReference>
<dbReference type="RefSeq" id="WP_030775747.1">
    <property type="nucleotide sequence ID" value="NZ_JAMCCK010000018.1"/>
</dbReference>
<dbReference type="CDD" id="cd00448">
    <property type="entry name" value="YjgF_YER057c_UK114_family"/>
    <property type="match status" value="1"/>
</dbReference>
<dbReference type="SUPFAM" id="SSF55298">
    <property type="entry name" value="YjgF-like"/>
    <property type="match status" value="1"/>
</dbReference>
<dbReference type="InterPro" id="IPR035959">
    <property type="entry name" value="RutC-like_sf"/>
</dbReference>
<evidence type="ECO:0000313" key="2">
    <source>
        <dbReference type="EMBL" id="MCL3994331.1"/>
    </source>
</evidence>
<proteinExistence type="inferred from homology"/>
<reference evidence="2 3" key="1">
    <citation type="submission" date="2022-05" db="EMBL/GenBank/DDBJ databases">
        <title>Genome Resource of Streptomyces lavenduligriseus GA1-1, a Strain with Broad-Spectrum Antifungal Activity against Phytopathogenic Fungi.</title>
        <authorList>
            <person name="Qi D."/>
        </authorList>
    </citation>
    <scope>NUCLEOTIDE SEQUENCE [LARGE SCALE GENOMIC DNA]</scope>
    <source>
        <strain evidence="2 3">GA1-1</strain>
    </source>
</reference>